<evidence type="ECO:0000313" key="8">
    <source>
        <dbReference type="Proteomes" id="UP000253752"/>
    </source>
</evidence>
<dbReference type="EMBL" id="WPOM01000005">
    <property type="protein sequence ID" value="MVN32321.1"/>
    <property type="molecule type" value="Genomic_DNA"/>
</dbReference>
<dbReference type="Gene3D" id="1.10.10.10">
    <property type="entry name" value="Winged helix-like DNA-binding domain superfamily/Winged helix DNA-binding domain"/>
    <property type="match status" value="1"/>
</dbReference>
<dbReference type="Proteomes" id="UP000312594">
    <property type="component" value="Unassembled WGS sequence"/>
</dbReference>
<dbReference type="EMBL" id="PPTU01000008">
    <property type="protein sequence ID" value="RDB70857.1"/>
    <property type="molecule type" value="Genomic_DNA"/>
</dbReference>
<dbReference type="GO" id="GO:0016787">
    <property type="term" value="F:hydrolase activity"/>
    <property type="evidence" value="ECO:0007669"/>
    <property type="project" value="UniProtKB-KW"/>
</dbReference>
<evidence type="ECO:0000313" key="11">
    <source>
        <dbReference type="Proteomes" id="UP000253970"/>
    </source>
</evidence>
<reference evidence="2 13" key="4">
    <citation type="submission" date="2019-11" db="EMBL/GenBank/DDBJ databases">
        <title>Whole genome shotgun sequencing (WGS) data from Adlercreutzia equolifaciens ResAG-91, Eggerthella lenta MRI-F36, MRI-F37, MRI-F40, ResAG-49, ResAG-88, ResAG-121, ResAG-145, and Gordonibacter sp. ResAG-5, ResAG-26, ResAG-43, ResAG-50, ResAG-59.</title>
        <authorList>
            <person name="Stoll D.A."/>
            <person name="Danylec N."/>
            <person name="Franz C.M.A.P."/>
            <person name="Huch M."/>
        </authorList>
    </citation>
    <scope>NUCLEOTIDE SEQUENCE [LARGE SCALE GENOMIC DNA]</scope>
    <source>
        <strain evidence="2 13">ResAG-88</strain>
    </source>
</reference>
<name>A0A369NID6_EGGLN</name>
<dbReference type="SMART" id="SM00849">
    <property type="entry name" value="Lactamase_B"/>
    <property type="match status" value="1"/>
</dbReference>
<evidence type="ECO:0000313" key="2">
    <source>
        <dbReference type="EMBL" id="MVN32321.1"/>
    </source>
</evidence>
<evidence type="ECO:0000313" key="9">
    <source>
        <dbReference type="Proteomes" id="UP000253857"/>
    </source>
</evidence>
<dbReference type="PANTHER" id="PTHR23131:SF4">
    <property type="entry name" value="METALLO-BETA-LACTAMASE SUPERFAMILY POTEIN"/>
    <property type="match status" value="1"/>
</dbReference>
<dbReference type="EMBL" id="VEVP01000035">
    <property type="protein sequence ID" value="TNU89072.1"/>
    <property type="molecule type" value="Genomic_DNA"/>
</dbReference>
<reference evidence="8 9" key="2">
    <citation type="journal article" date="2018" name="Elife">
        <title>Discovery and characterization of a prevalent human gut bacterial enzyme sufficient for the inactivation of a family of plant toxins.</title>
        <authorList>
            <person name="Koppel N."/>
            <person name="Bisanz J.E."/>
            <person name="Pandelia M.E."/>
            <person name="Turnbaugh P.J."/>
            <person name="Balskus E.P."/>
        </authorList>
    </citation>
    <scope>NUCLEOTIDE SEQUENCE [LARGE SCALE GENOMIC DNA]</scope>
    <source>
        <strain evidence="6 10">16A</strain>
        <strain evidence="5 9">FAA1-1-60AUCSF</strain>
        <strain evidence="4 8">MR1 #12</strain>
        <strain evidence="3 11">W1 BHI 6</strain>
    </source>
</reference>
<sequence length="350" mass="39793">MEQEQNRAPETPPAGAPAELPFGEPLLICPGLYRVRVPLPHNPLQALNSYIVLGDETTTIIDVGFNHPACEKALDKALESLGRTWDTVEIVLTHSHPDHTGNLDRIYRDGMRVYANLHSFKEVENLMQMQANVFGPLLRKAATPQQSGLVFRKGKHRLHISAELLPLTCKPDLIYLHEGDVLRAGSFSFEVIETPGHDPWHICLYEPDRKLMIIGDHVLERITPSVSSWFPAYNALEEFLESLGKMYSYDVDLVLPAHGTPYTGLRERVMFLIAHHGERLQELYDLVAAGHDDIVSISSHAKWRYENWNEWPLDQKFFSMGETMAHLVHLVCEGKIKQTICGDEYRFELP</sequence>
<evidence type="ECO:0000313" key="7">
    <source>
        <dbReference type="EMBL" id="TNU89072.1"/>
    </source>
</evidence>
<dbReference type="GeneID" id="69511481"/>
<dbReference type="InterPro" id="IPR036866">
    <property type="entry name" value="RibonucZ/Hydroxyglut_hydro"/>
</dbReference>
<organism evidence="7 12">
    <name type="scientific">Eggerthella lenta</name>
    <name type="common">Eubacterium lentum</name>
    <dbReference type="NCBI Taxonomy" id="84112"/>
    <lineage>
        <taxon>Bacteria</taxon>
        <taxon>Bacillati</taxon>
        <taxon>Actinomycetota</taxon>
        <taxon>Coriobacteriia</taxon>
        <taxon>Eggerthellales</taxon>
        <taxon>Eggerthellaceae</taxon>
        <taxon>Eggerthella</taxon>
    </lineage>
</organism>
<reference evidence="7 12" key="1">
    <citation type="journal article" date="2005" name="Appl. Environ. Microbiol.">
        <title>Intestinal bacterial communities that produce active estrogen-like compounds enterodiol and enterolactone in humans.</title>
        <authorList>
            <person name="Clavel T."/>
            <person name="Henderson G."/>
            <person name="Alpert C.A."/>
            <person name="Philippe C."/>
            <person name="Rigottier-Gois L."/>
            <person name="Dore J."/>
            <person name="Blaut M."/>
        </authorList>
    </citation>
    <scope>NUCLEOTIDE SEQUENCE [LARGE SCALE GENOMIC DNA]</scope>
    <source>
        <strain evidence="7 12">SECO-MT75m2</strain>
    </source>
</reference>
<dbReference type="EMBL" id="PPTX01000006">
    <property type="protein sequence ID" value="RDB80329.1"/>
    <property type="molecule type" value="Genomic_DNA"/>
</dbReference>
<dbReference type="RefSeq" id="WP_009306222.1">
    <property type="nucleotide sequence ID" value="NZ_AP025575.1"/>
</dbReference>
<dbReference type="SUPFAM" id="SSF56281">
    <property type="entry name" value="Metallo-hydrolase/oxidoreductase"/>
    <property type="match status" value="1"/>
</dbReference>
<comment type="caution">
    <text evidence="7">The sequence shown here is derived from an EMBL/GenBank/DDBJ whole genome shotgun (WGS) entry which is preliminary data.</text>
</comment>
<dbReference type="Proteomes" id="UP000253970">
    <property type="component" value="Unassembled WGS sequence"/>
</dbReference>
<dbReference type="OMA" id="WHVDHAG"/>
<dbReference type="Proteomes" id="UP000253857">
    <property type="component" value="Unassembled WGS sequence"/>
</dbReference>
<dbReference type="Proteomes" id="UP000436429">
    <property type="component" value="Unassembled WGS sequence"/>
</dbReference>
<evidence type="ECO:0000259" key="1">
    <source>
        <dbReference type="SMART" id="SM00849"/>
    </source>
</evidence>
<evidence type="ECO:0000313" key="3">
    <source>
        <dbReference type="EMBL" id="RDB70857.1"/>
    </source>
</evidence>
<evidence type="ECO:0000313" key="13">
    <source>
        <dbReference type="Proteomes" id="UP000436429"/>
    </source>
</evidence>
<dbReference type="PANTHER" id="PTHR23131">
    <property type="entry name" value="ENDORIBONUCLEASE LACTB2"/>
    <property type="match status" value="1"/>
</dbReference>
<dbReference type="Pfam" id="PF00753">
    <property type="entry name" value="Lactamase_B"/>
    <property type="match status" value="1"/>
</dbReference>
<dbReference type="EMBL" id="PPUQ01000006">
    <property type="protein sequence ID" value="RDC39109.1"/>
    <property type="molecule type" value="Genomic_DNA"/>
</dbReference>
<feature type="domain" description="Metallo-beta-lactamase" evidence="1">
    <location>
        <begin position="46"/>
        <end position="258"/>
    </location>
</feature>
<dbReference type="AlphaFoldDB" id="A0A369NID6"/>
<evidence type="ECO:0000313" key="4">
    <source>
        <dbReference type="EMBL" id="RDB80329.1"/>
    </source>
</evidence>
<protein>
    <submittedName>
        <fullName evidence="7">MBL fold metallo-hydrolase</fullName>
    </submittedName>
</protein>
<dbReference type="Gene3D" id="3.60.15.10">
    <property type="entry name" value="Ribonuclease Z/Hydroxyacylglutathione hydrolase-like"/>
    <property type="match status" value="1"/>
</dbReference>
<proteinExistence type="predicted"/>
<gene>
    <name evidence="6" type="ORF">C1853_05750</name>
    <name evidence="5" type="ORF">C1871_07905</name>
    <name evidence="4" type="ORF">C1872_05235</name>
    <name evidence="3" type="ORF">C1875_06545</name>
    <name evidence="7" type="ORF">FIC87_12255</name>
    <name evidence="2" type="ORF">GO726_03925</name>
</gene>
<dbReference type="EMBL" id="PPTY01000011">
    <property type="protein sequence ID" value="RDB85417.1"/>
    <property type="molecule type" value="Genomic_DNA"/>
</dbReference>
<dbReference type="InterPro" id="IPR050662">
    <property type="entry name" value="Sec-metab_biosynth-thioest"/>
</dbReference>
<reference evidence="7" key="3">
    <citation type="submission" date="2019-06" db="EMBL/GenBank/DDBJ databases">
        <authorList>
            <person name="Bisanz J.E."/>
            <person name="Turnbaugh P.J."/>
        </authorList>
    </citation>
    <scope>NUCLEOTIDE SEQUENCE</scope>
    <source>
        <strain evidence="7">SECO-MT75m2</strain>
    </source>
</reference>
<accession>A0A369NID6</accession>
<dbReference type="Proteomes" id="UP000253915">
    <property type="component" value="Unassembled WGS sequence"/>
</dbReference>
<dbReference type="InterPro" id="IPR036388">
    <property type="entry name" value="WH-like_DNA-bd_sf"/>
</dbReference>
<dbReference type="InterPro" id="IPR001279">
    <property type="entry name" value="Metallo-B-lactamas"/>
</dbReference>
<keyword evidence="7" id="KW-0378">Hydrolase</keyword>
<evidence type="ECO:0000313" key="6">
    <source>
        <dbReference type="EMBL" id="RDC39109.1"/>
    </source>
</evidence>
<dbReference type="Proteomes" id="UP000253752">
    <property type="component" value="Unassembled WGS sequence"/>
</dbReference>
<evidence type="ECO:0000313" key="12">
    <source>
        <dbReference type="Proteomes" id="UP000312594"/>
    </source>
</evidence>
<evidence type="ECO:0000313" key="5">
    <source>
        <dbReference type="EMBL" id="RDB85417.1"/>
    </source>
</evidence>
<evidence type="ECO:0000313" key="10">
    <source>
        <dbReference type="Proteomes" id="UP000253915"/>
    </source>
</evidence>